<evidence type="ECO:0008006" key="7">
    <source>
        <dbReference type="Google" id="ProtNLM"/>
    </source>
</evidence>
<dbReference type="InterPro" id="IPR001288">
    <property type="entry name" value="Translation_initiation_fac_3"/>
</dbReference>
<dbReference type="GO" id="GO:0043022">
    <property type="term" value="F:ribosome binding"/>
    <property type="evidence" value="ECO:0007669"/>
    <property type="project" value="TreeGrafter"/>
</dbReference>
<dbReference type="GO" id="GO:0003743">
    <property type="term" value="F:translation initiation factor activity"/>
    <property type="evidence" value="ECO:0007669"/>
    <property type="project" value="UniProtKB-KW"/>
</dbReference>
<evidence type="ECO:0000259" key="5">
    <source>
        <dbReference type="Pfam" id="PF05198"/>
    </source>
</evidence>
<dbReference type="InterPro" id="IPR019815">
    <property type="entry name" value="Translation_initiation_fac_3_C"/>
</dbReference>
<keyword evidence="2" id="KW-0396">Initiation factor</keyword>
<evidence type="ECO:0000259" key="4">
    <source>
        <dbReference type="Pfam" id="PF00707"/>
    </source>
</evidence>
<evidence type="ECO:0000256" key="3">
    <source>
        <dbReference type="ARBA" id="ARBA00022917"/>
    </source>
</evidence>
<gene>
    <name evidence="6" type="ORF">LCGC14_0964280</name>
</gene>
<name>A0A0F9NDM5_9ZZZZ</name>
<dbReference type="Gene3D" id="3.10.20.80">
    <property type="entry name" value="Translation initiation factor 3 (IF-3), N-terminal domain"/>
    <property type="match status" value="1"/>
</dbReference>
<sequence>MSLVLLIGEDGEKIGNVSMEEARRIAKEANKNLVLKDAKRSVYRIANIGKLKYEQRQRKKQQKAQRRTHKVKEIKLRLSTDTHDLEVKTKRIREFLKKGLKTKISICFRGRQIVFKEAGLRKMHELINPLVEEKLALVSSAPKFEGRNLVTFLVPIK</sequence>
<dbReference type="NCBIfam" id="TIGR00168">
    <property type="entry name" value="infC"/>
    <property type="match status" value="1"/>
</dbReference>
<feature type="domain" description="Translation initiation factor 3 N-terminal" evidence="5">
    <location>
        <begin position="4"/>
        <end position="62"/>
    </location>
</feature>
<feature type="domain" description="Translation initiation factor 3 C-terminal" evidence="4">
    <location>
        <begin position="70"/>
        <end position="155"/>
    </location>
</feature>
<dbReference type="Pfam" id="PF00707">
    <property type="entry name" value="IF3_C"/>
    <property type="match status" value="1"/>
</dbReference>
<dbReference type="EMBL" id="LAZR01003506">
    <property type="protein sequence ID" value="KKN17595.1"/>
    <property type="molecule type" value="Genomic_DNA"/>
</dbReference>
<dbReference type="InterPro" id="IPR019814">
    <property type="entry name" value="Translation_initiation_fac_3_N"/>
</dbReference>
<dbReference type="InterPro" id="IPR036787">
    <property type="entry name" value="T_IF-3_N_sf"/>
</dbReference>
<keyword evidence="3" id="KW-0648">Protein biosynthesis</keyword>
<organism evidence="6">
    <name type="scientific">marine sediment metagenome</name>
    <dbReference type="NCBI Taxonomy" id="412755"/>
    <lineage>
        <taxon>unclassified sequences</taxon>
        <taxon>metagenomes</taxon>
        <taxon>ecological metagenomes</taxon>
    </lineage>
</organism>
<dbReference type="AlphaFoldDB" id="A0A0F9NDM5"/>
<evidence type="ECO:0000313" key="6">
    <source>
        <dbReference type="EMBL" id="KKN17595.1"/>
    </source>
</evidence>
<reference evidence="6" key="1">
    <citation type="journal article" date="2015" name="Nature">
        <title>Complex archaea that bridge the gap between prokaryotes and eukaryotes.</title>
        <authorList>
            <person name="Spang A."/>
            <person name="Saw J.H."/>
            <person name="Jorgensen S.L."/>
            <person name="Zaremba-Niedzwiedzka K."/>
            <person name="Martijn J."/>
            <person name="Lind A.E."/>
            <person name="van Eijk R."/>
            <person name="Schleper C."/>
            <person name="Guy L."/>
            <person name="Ettema T.J."/>
        </authorList>
    </citation>
    <scope>NUCLEOTIDE SEQUENCE</scope>
</reference>
<comment type="caution">
    <text evidence="6">The sequence shown here is derived from an EMBL/GenBank/DDBJ whole genome shotgun (WGS) entry which is preliminary data.</text>
</comment>
<proteinExistence type="inferred from homology"/>
<dbReference type="PANTHER" id="PTHR10938:SF0">
    <property type="entry name" value="TRANSLATION INITIATION FACTOR IF-3, MITOCHONDRIAL"/>
    <property type="match status" value="1"/>
</dbReference>
<dbReference type="GO" id="GO:0032790">
    <property type="term" value="P:ribosome disassembly"/>
    <property type="evidence" value="ECO:0007669"/>
    <property type="project" value="TreeGrafter"/>
</dbReference>
<dbReference type="Gene3D" id="3.30.110.10">
    <property type="entry name" value="Translation initiation factor 3 (IF-3), C-terminal domain"/>
    <property type="match status" value="1"/>
</dbReference>
<dbReference type="GO" id="GO:0005737">
    <property type="term" value="C:cytoplasm"/>
    <property type="evidence" value="ECO:0007669"/>
    <property type="project" value="UniProtKB-ARBA"/>
</dbReference>
<accession>A0A0F9NDM5</accession>
<dbReference type="SUPFAM" id="SSF55200">
    <property type="entry name" value="Translation initiation factor IF3, C-terminal domain"/>
    <property type="match status" value="1"/>
</dbReference>
<protein>
    <recommendedName>
        <fullName evidence="7">Translation initiation factor IF-3</fullName>
    </recommendedName>
</protein>
<dbReference type="PANTHER" id="PTHR10938">
    <property type="entry name" value="TRANSLATION INITIATION FACTOR IF-3"/>
    <property type="match status" value="1"/>
</dbReference>
<dbReference type="SUPFAM" id="SSF54364">
    <property type="entry name" value="Translation initiation factor IF3, N-terminal domain"/>
    <property type="match status" value="1"/>
</dbReference>
<evidence type="ECO:0000256" key="1">
    <source>
        <dbReference type="ARBA" id="ARBA00005439"/>
    </source>
</evidence>
<evidence type="ECO:0000256" key="2">
    <source>
        <dbReference type="ARBA" id="ARBA00022540"/>
    </source>
</evidence>
<comment type="similarity">
    <text evidence="1">Belongs to the IF-3 family.</text>
</comment>
<dbReference type="InterPro" id="IPR036788">
    <property type="entry name" value="T_IF-3_C_sf"/>
</dbReference>
<dbReference type="Pfam" id="PF05198">
    <property type="entry name" value="IF3_N"/>
    <property type="match status" value="1"/>
</dbReference>